<dbReference type="EC" id="2.4.2.17" evidence="3 10"/>
<dbReference type="GO" id="GO:0003879">
    <property type="term" value="F:ATP phosphoribosyltransferase activity"/>
    <property type="evidence" value="ECO:0007669"/>
    <property type="project" value="UniProtKB-UniRule"/>
</dbReference>
<dbReference type="Gene3D" id="3.40.190.10">
    <property type="entry name" value="Periplasmic binding protein-like II"/>
    <property type="match status" value="2"/>
</dbReference>
<evidence type="ECO:0000256" key="7">
    <source>
        <dbReference type="ARBA" id="ARBA00022679"/>
    </source>
</evidence>
<feature type="domain" description="ATP phosphoribosyltransferase catalytic" evidence="11">
    <location>
        <begin position="53"/>
        <end position="223"/>
    </location>
</feature>
<dbReference type="STRING" id="1461693.ATO10_04987"/>
<keyword evidence="6 12" id="KW-0328">Glycosyltransferase</keyword>
<dbReference type="UniPathway" id="UPA00031">
    <property type="reaction ID" value="UER00006"/>
</dbReference>
<reference evidence="12 13" key="1">
    <citation type="submission" date="2013-04" db="EMBL/GenBank/DDBJ databases">
        <title>Shimia sp. 22II-S11-Z10 Genome Sequencing.</title>
        <authorList>
            <person name="Lai Q."/>
            <person name="Li G."/>
            <person name="Shao Z."/>
        </authorList>
    </citation>
    <scope>NUCLEOTIDE SEQUENCE [LARGE SCALE GENOMIC DNA]</scope>
    <source>
        <strain evidence="13">22II-S11-Z10</strain>
    </source>
</reference>
<keyword evidence="8" id="KW-0368">Histidine biosynthesis</keyword>
<evidence type="ECO:0000256" key="1">
    <source>
        <dbReference type="ARBA" id="ARBA00000915"/>
    </source>
</evidence>
<evidence type="ECO:0000256" key="8">
    <source>
        <dbReference type="ARBA" id="ARBA00023102"/>
    </source>
</evidence>
<dbReference type="PANTHER" id="PTHR21403:SF8">
    <property type="entry name" value="ATP PHOSPHORIBOSYLTRANSFERASE"/>
    <property type="match status" value="1"/>
</dbReference>
<dbReference type="EMBL" id="AQQY01000002">
    <property type="protein sequence ID" value="KCV82937.1"/>
    <property type="molecule type" value="Genomic_DNA"/>
</dbReference>
<evidence type="ECO:0000256" key="3">
    <source>
        <dbReference type="ARBA" id="ARBA00011946"/>
    </source>
</evidence>
<comment type="pathway">
    <text evidence="2">Amino-acid biosynthesis; L-histidine biosynthesis; L-histidine from 5-phospho-alpha-D-ribose 1-diphosphate: step 1/9.</text>
</comment>
<dbReference type="CDD" id="cd13593">
    <property type="entry name" value="PBP2_HisGL3"/>
    <property type="match status" value="1"/>
</dbReference>
<dbReference type="eggNOG" id="COG0040">
    <property type="taxonomic scope" value="Bacteria"/>
</dbReference>
<dbReference type="PANTHER" id="PTHR21403">
    <property type="entry name" value="ATP PHOSPHORIBOSYLTRANSFERASE ATP-PRTASE"/>
    <property type="match status" value="1"/>
</dbReference>
<evidence type="ECO:0000256" key="4">
    <source>
        <dbReference type="ARBA" id="ARBA00020998"/>
    </source>
</evidence>
<accession>A0A058ZP46</accession>
<dbReference type="InterPro" id="IPR001348">
    <property type="entry name" value="ATP_PRibTrfase_HisG"/>
</dbReference>
<proteinExistence type="predicted"/>
<evidence type="ECO:0000313" key="12">
    <source>
        <dbReference type="EMBL" id="KCV82937.1"/>
    </source>
</evidence>
<protein>
    <recommendedName>
        <fullName evidence="4 10">ATP phosphoribosyltransferase</fullName>
        <ecNumber evidence="3 10">2.4.2.17</ecNumber>
    </recommendedName>
</protein>
<dbReference type="GO" id="GO:0000105">
    <property type="term" value="P:L-histidine biosynthetic process"/>
    <property type="evidence" value="ECO:0007669"/>
    <property type="project" value="UniProtKB-UniRule"/>
</dbReference>
<dbReference type="NCBIfam" id="TIGR00070">
    <property type="entry name" value="hisG"/>
    <property type="match status" value="1"/>
</dbReference>
<evidence type="ECO:0000256" key="9">
    <source>
        <dbReference type="ARBA" id="ARBA00024861"/>
    </source>
</evidence>
<sequence>MLKLGVPSKGRLMEKTFQWFADRDVSLRRTGSDREYAGAVDGVDGIELVLLSAGEIPRELAAGRIHLGVTGSDLVREKIADWDDKLRALSPMGFGHADLIIAVPKCWADVDTLDDLDAASAAFRAQHGFRLRIATKYHRLVREFLRDAGVADYQLVDSQGATEGTVKNLTAEAIADITSTGETLRANHLKILSDGSIHQSQATLFRGRRTGWSDEMRASYDALIAKLDISL</sequence>
<comment type="caution">
    <text evidence="12">The sequence shown here is derived from an EMBL/GenBank/DDBJ whole genome shotgun (WGS) entry which is preliminary data.</text>
</comment>
<keyword evidence="5" id="KW-0028">Amino-acid biosynthesis</keyword>
<dbReference type="SUPFAM" id="SSF53850">
    <property type="entry name" value="Periplasmic binding protein-like II"/>
    <property type="match status" value="1"/>
</dbReference>
<evidence type="ECO:0000256" key="5">
    <source>
        <dbReference type="ARBA" id="ARBA00022605"/>
    </source>
</evidence>
<evidence type="ECO:0000256" key="10">
    <source>
        <dbReference type="NCBIfam" id="TIGR00070"/>
    </source>
</evidence>
<name>A0A058ZP46_9RHOB</name>
<dbReference type="PATRIC" id="fig|1461693.3.peg.1016"/>
<dbReference type="AlphaFoldDB" id="A0A058ZP46"/>
<comment type="catalytic activity">
    <reaction evidence="1">
        <text>1-(5-phospho-beta-D-ribosyl)-ATP + diphosphate = 5-phospho-alpha-D-ribose 1-diphosphate + ATP</text>
        <dbReference type="Rhea" id="RHEA:18473"/>
        <dbReference type="ChEBI" id="CHEBI:30616"/>
        <dbReference type="ChEBI" id="CHEBI:33019"/>
        <dbReference type="ChEBI" id="CHEBI:58017"/>
        <dbReference type="ChEBI" id="CHEBI:73183"/>
        <dbReference type="EC" id="2.4.2.17"/>
    </reaction>
</comment>
<keyword evidence="13" id="KW-1185">Reference proteome</keyword>
<comment type="function">
    <text evidence="9">Catalyzes the condensation of ATP and 5-phosphoribose 1-diphosphate to form N'-(5'-phosphoribosyl)-ATP (PR-ATP). Has a crucial role in the pathway because the rate of histidine biosynthesis seems to be controlled primarily by regulation of HisG enzymatic activity.</text>
</comment>
<dbReference type="Pfam" id="PF01634">
    <property type="entry name" value="HisG"/>
    <property type="match status" value="1"/>
</dbReference>
<evidence type="ECO:0000256" key="6">
    <source>
        <dbReference type="ARBA" id="ARBA00022676"/>
    </source>
</evidence>
<evidence type="ECO:0000313" key="13">
    <source>
        <dbReference type="Proteomes" id="UP000024836"/>
    </source>
</evidence>
<evidence type="ECO:0000259" key="11">
    <source>
        <dbReference type="Pfam" id="PF01634"/>
    </source>
</evidence>
<evidence type="ECO:0000256" key="2">
    <source>
        <dbReference type="ARBA" id="ARBA00004667"/>
    </source>
</evidence>
<dbReference type="GO" id="GO:0005737">
    <property type="term" value="C:cytoplasm"/>
    <property type="evidence" value="ECO:0007669"/>
    <property type="project" value="InterPro"/>
</dbReference>
<gene>
    <name evidence="12" type="primary">hisG</name>
    <name evidence="12" type="ORF">ATO10_04987</name>
</gene>
<keyword evidence="7 12" id="KW-0808">Transferase</keyword>
<organism evidence="12 13">
    <name type="scientific">Actibacterium atlanticum</name>
    <dbReference type="NCBI Taxonomy" id="1461693"/>
    <lineage>
        <taxon>Bacteria</taxon>
        <taxon>Pseudomonadati</taxon>
        <taxon>Pseudomonadota</taxon>
        <taxon>Alphaproteobacteria</taxon>
        <taxon>Rhodobacterales</taxon>
        <taxon>Roseobacteraceae</taxon>
        <taxon>Actibacterium</taxon>
    </lineage>
</organism>
<dbReference type="Proteomes" id="UP000024836">
    <property type="component" value="Unassembled WGS sequence"/>
</dbReference>
<dbReference type="InterPro" id="IPR013820">
    <property type="entry name" value="ATP_PRibTrfase_cat"/>
</dbReference>